<keyword evidence="6" id="KW-1185">Reference proteome</keyword>
<evidence type="ECO:0000256" key="4">
    <source>
        <dbReference type="ARBA" id="ARBA00022679"/>
    </source>
</evidence>
<name>I7LZH4_TETTS</name>
<evidence type="ECO:0000256" key="3">
    <source>
        <dbReference type="ARBA" id="ARBA00022603"/>
    </source>
</evidence>
<dbReference type="GO" id="GO:0003676">
    <property type="term" value="F:nucleic acid binding"/>
    <property type="evidence" value="ECO:0007669"/>
    <property type="project" value="InterPro"/>
</dbReference>
<dbReference type="eggNOG" id="KOG3350">
    <property type="taxonomic scope" value="Eukaryota"/>
</dbReference>
<evidence type="ECO:0000313" key="6">
    <source>
        <dbReference type="Proteomes" id="UP000009168"/>
    </source>
</evidence>
<keyword evidence="3 5" id="KW-0489">Methyltransferase</keyword>
<evidence type="ECO:0000313" key="5">
    <source>
        <dbReference type="EMBL" id="EAR83940.1"/>
    </source>
</evidence>
<dbReference type="GO" id="GO:0032259">
    <property type="term" value="P:methylation"/>
    <property type="evidence" value="ECO:0007669"/>
    <property type="project" value="UniProtKB-KW"/>
</dbReference>
<protein>
    <submittedName>
        <fullName evidence="5">N-6 adenine-specific DNA methyltransferase</fullName>
    </submittedName>
</protein>
<dbReference type="PANTHER" id="PTHR13200">
    <property type="entry name" value="EEF1A LYSINE METHYLTRANSFERASE 1"/>
    <property type="match status" value="1"/>
</dbReference>
<dbReference type="PROSITE" id="PS00092">
    <property type="entry name" value="N6_MTASE"/>
    <property type="match status" value="1"/>
</dbReference>
<dbReference type="HOGENOM" id="CLU_074410_3_0_1"/>
<dbReference type="OMA" id="TIYIFEY"/>
<evidence type="ECO:0000256" key="1">
    <source>
        <dbReference type="ARBA" id="ARBA00004496"/>
    </source>
</evidence>
<dbReference type="GO" id="GO:0016279">
    <property type="term" value="F:protein-lysine N-methyltransferase activity"/>
    <property type="evidence" value="ECO:0007669"/>
    <property type="project" value="InterPro"/>
</dbReference>
<dbReference type="RefSeq" id="XP_001031603.1">
    <property type="nucleotide sequence ID" value="XM_001031603.1"/>
</dbReference>
<accession>I7LZH4</accession>
<proteinExistence type="predicted"/>
<dbReference type="KEGG" id="tet:TTHERM_00773500"/>
<dbReference type="EMBL" id="GG662514">
    <property type="protein sequence ID" value="EAR83940.1"/>
    <property type="molecule type" value="Genomic_DNA"/>
</dbReference>
<dbReference type="OrthoDB" id="206354at2759"/>
<organism evidence="5 6">
    <name type="scientific">Tetrahymena thermophila (strain SB210)</name>
    <dbReference type="NCBI Taxonomy" id="312017"/>
    <lineage>
        <taxon>Eukaryota</taxon>
        <taxon>Sar</taxon>
        <taxon>Alveolata</taxon>
        <taxon>Ciliophora</taxon>
        <taxon>Intramacronucleata</taxon>
        <taxon>Oligohymenophorea</taxon>
        <taxon>Hymenostomatida</taxon>
        <taxon>Tetrahymenina</taxon>
        <taxon>Tetrahymenidae</taxon>
        <taxon>Tetrahymena</taxon>
    </lineage>
</organism>
<sequence>MDAAKKVNKFIMKNPENADFNQYWYSPKTIEILVNQVLKHGKNCAFLSTPSIFYSINDAQFLKQCYVFEFDKKFEKNNPNFVFFDFHKPEDIPAQFHNFFDFIVIDPPFITRDVWEKYANAAKIIGKKDENNKFVANVLASSIDENDKMLDELLGLKKRVARPLIPNLVYQYSLYSTYEDESLNQVNEEIGF</sequence>
<dbReference type="STRING" id="312017.I7LZH4"/>
<keyword evidence="4" id="KW-0808">Transferase</keyword>
<dbReference type="AlphaFoldDB" id="I7LZH4"/>
<reference evidence="6" key="1">
    <citation type="journal article" date="2006" name="PLoS Biol.">
        <title>Macronuclear genome sequence of the ciliate Tetrahymena thermophila, a model eukaryote.</title>
        <authorList>
            <person name="Eisen J.A."/>
            <person name="Coyne R.S."/>
            <person name="Wu M."/>
            <person name="Wu D."/>
            <person name="Thiagarajan M."/>
            <person name="Wortman J.R."/>
            <person name="Badger J.H."/>
            <person name="Ren Q."/>
            <person name="Amedeo P."/>
            <person name="Jones K.M."/>
            <person name="Tallon L.J."/>
            <person name="Delcher A.L."/>
            <person name="Salzberg S.L."/>
            <person name="Silva J.C."/>
            <person name="Haas B.J."/>
            <person name="Majoros W.H."/>
            <person name="Farzad M."/>
            <person name="Carlton J.M."/>
            <person name="Smith R.K. Jr."/>
            <person name="Garg J."/>
            <person name="Pearlman R.E."/>
            <person name="Karrer K.M."/>
            <person name="Sun L."/>
            <person name="Manning G."/>
            <person name="Elde N.C."/>
            <person name="Turkewitz A.P."/>
            <person name="Asai D.J."/>
            <person name="Wilkes D.E."/>
            <person name="Wang Y."/>
            <person name="Cai H."/>
            <person name="Collins K."/>
            <person name="Stewart B.A."/>
            <person name="Lee S.R."/>
            <person name="Wilamowska K."/>
            <person name="Weinberg Z."/>
            <person name="Ruzzo W.L."/>
            <person name="Wloga D."/>
            <person name="Gaertig J."/>
            <person name="Frankel J."/>
            <person name="Tsao C.-C."/>
            <person name="Gorovsky M.A."/>
            <person name="Keeling P.J."/>
            <person name="Waller R.F."/>
            <person name="Patron N.J."/>
            <person name="Cherry J.M."/>
            <person name="Stover N.A."/>
            <person name="Krieger C.J."/>
            <person name="del Toro C."/>
            <person name="Ryder H.F."/>
            <person name="Williamson S.C."/>
            <person name="Barbeau R.A."/>
            <person name="Hamilton E.P."/>
            <person name="Orias E."/>
        </authorList>
    </citation>
    <scope>NUCLEOTIDE SEQUENCE [LARGE SCALE GENOMIC DNA]</scope>
    <source>
        <strain evidence="6">SB210</strain>
    </source>
</reference>
<evidence type="ECO:0000256" key="2">
    <source>
        <dbReference type="ARBA" id="ARBA00022490"/>
    </source>
</evidence>
<dbReference type="Pfam" id="PF10237">
    <property type="entry name" value="N6-adenineMlase"/>
    <property type="match status" value="1"/>
</dbReference>
<dbReference type="PANTHER" id="PTHR13200:SF1">
    <property type="entry name" value="NUCLEIC ACID BINDING PROTEIN"/>
    <property type="match status" value="1"/>
</dbReference>
<dbReference type="InterPro" id="IPR041370">
    <property type="entry name" value="Mlase_EEF1AKMT1/ZCCHC4"/>
</dbReference>
<dbReference type="GO" id="GO:0005737">
    <property type="term" value="C:cytoplasm"/>
    <property type="evidence" value="ECO:0007669"/>
    <property type="project" value="UniProtKB-SubCell"/>
</dbReference>
<gene>
    <name evidence="5" type="ORF">TTHERM_00773500</name>
</gene>
<dbReference type="InterPro" id="IPR002052">
    <property type="entry name" value="DNA_methylase_N6_adenine_CS"/>
</dbReference>
<dbReference type="GeneID" id="7823675"/>
<keyword evidence="2" id="KW-0963">Cytoplasm</keyword>
<dbReference type="InterPro" id="IPR019369">
    <property type="entry name" value="Efm5/EEF1AKMT1"/>
</dbReference>
<dbReference type="InParanoid" id="I7LZH4"/>
<comment type="subcellular location">
    <subcellularLocation>
        <location evidence="1">Cytoplasm</location>
    </subcellularLocation>
</comment>
<dbReference type="Proteomes" id="UP000009168">
    <property type="component" value="Unassembled WGS sequence"/>
</dbReference>